<dbReference type="RefSeq" id="WP_036883698.1">
    <property type="nucleotide sequence ID" value="NZ_JQZW01000008.1"/>
</dbReference>
<feature type="transmembrane region" description="Helical" evidence="2">
    <location>
        <begin position="134"/>
        <end position="152"/>
    </location>
</feature>
<name>A0A0A2G712_9PORP</name>
<evidence type="ECO:0000256" key="1">
    <source>
        <dbReference type="ARBA" id="ARBA00007430"/>
    </source>
</evidence>
<keyword evidence="2" id="KW-0812">Transmembrane</keyword>
<protein>
    <recommendedName>
        <fullName evidence="3">Polysaccharide biosynthesis protein CapD-like domain-containing protein</fullName>
    </recommendedName>
</protein>
<reference evidence="4 5" key="1">
    <citation type="submission" date="2014-08" db="EMBL/GenBank/DDBJ databases">
        <title>Porphyromonas gingivicanis strain:COT-022_OH1391 Genome sequencing.</title>
        <authorList>
            <person name="Wallis C."/>
            <person name="Deusch O."/>
            <person name="O'Flynn C."/>
            <person name="Davis I."/>
            <person name="Jospin G."/>
            <person name="Darling A.E."/>
            <person name="Coil D.A."/>
            <person name="Alexiev A."/>
            <person name="Horsfall A."/>
            <person name="Kirkwood N."/>
            <person name="Harris S."/>
            <person name="Eisen J.A."/>
        </authorList>
    </citation>
    <scope>NUCLEOTIDE SEQUENCE [LARGE SCALE GENOMIC DNA]</scope>
    <source>
        <strain evidence="5">COT-022 OH1391</strain>
    </source>
</reference>
<dbReference type="Proteomes" id="UP000030134">
    <property type="component" value="Unassembled WGS sequence"/>
</dbReference>
<feature type="transmembrane region" description="Helical" evidence="2">
    <location>
        <begin position="68"/>
        <end position="87"/>
    </location>
</feature>
<dbReference type="PANTHER" id="PTHR43318:SF1">
    <property type="entry name" value="POLYSACCHARIDE BIOSYNTHESIS PROTEIN EPSC-RELATED"/>
    <property type="match status" value="1"/>
</dbReference>
<sequence>MELQQRHSLSNTLKELLQGLLKKNFLPRWIILLIDILVGTISCLFAVWGSEAICTKYGLTSMLPEGYVLIVIISIVSIFITNSFFKAYRESFRFAYTSLTLRVFLFVFVNALLISFFYALVVREVLGTLDTTRPILFFLFFFLPFILIEIGYRKALYHIAQWALIHNNERRIRKRVSIFGVRGEEASLVSLLEQNPNYIVIGFCTTDRQNANHMIQGKQISYIANFEALKRYAIKYKVDAIIFPYKNDSLRGLQEFIEMCRSIGVETWTTPALEKTSHLPHPDRSVRNIRIEDLLMREPIELDNGPVKKLYGGKTVLVTGAAGSIGSEIVRQIAQLGVRELILFDNAETNLHNIQLELKKKFPQLSFKSVIGDVRSPQRVNMIFAQYHPQIVLHAAAYKHVHLMEVNPCESVLVNILGTKNIADHCLKYDIEKMVMVSTDKAVNPTNVMGACKRTAEIYVQSLGKAIEKGLVKGKTTFITTRFGNVLGSQGSVFHTFRDQIAQGGPVTVTDPNIRRFFMSIPEASSLVLQASAMGNGTFIYVFDMGEEHLIVDLAERMIRLAGLIPNKDIKITFTGLLPGEKIYEEVLSKDENNLPTPIEKIKIAQVREYEYSEVLPIIEQLRESALQVNKIACVQYLKGLIPEYVSNNSEFEILDRERASITPTLPT</sequence>
<proteinExistence type="inferred from homology"/>
<dbReference type="STRING" id="266762.HQ36_04470"/>
<evidence type="ECO:0000256" key="2">
    <source>
        <dbReference type="SAM" id="Phobius"/>
    </source>
</evidence>
<feature type="transmembrane region" description="Helical" evidence="2">
    <location>
        <begin position="29"/>
        <end position="48"/>
    </location>
</feature>
<dbReference type="EMBL" id="JQZW01000008">
    <property type="protein sequence ID" value="KGN98170.1"/>
    <property type="molecule type" value="Genomic_DNA"/>
</dbReference>
<dbReference type="CDD" id="cd05237">
    <property type="entry name" value="UDP_invert_4-6DH_SDR_e"/>
    <property type="match status" value="1"/>
</dbReference>
<gene>
    <name evidence="4" type="ORF">HQ36_04470</name>
</gene>
<feature type="transmembrane region" description="Helical" evidence="2">
    <location>
        <begin position="99"/>
        <end position="122"/>
    </location>
</feature>
<dbReference type="InterPro" id="IPR003869">
    <property type="entry name" value="Polysac_CapD-like"/>
</dbReference>
<dbReference type="InterPro" id="IPR036291">
    <property type="entry name" value="NAD(P)-bd_dom_sf"/>
</dbReference>
<evidence type="ECO:0000313" key="4">
    <source>
        <dbReference type="EMBL" id="KGN98170.1"/>
    </source>
</evidence>
<keyword evidence="2" id="KW-1133">Transmembrane helix</keyword>
<dbReference type="InterPro" id="IPR051203">
    <property type="entry name" value="Polysaccharide_Synthase-Rel"/>
</dbReference>
<keyword evidence="5" id="KW-1185">Reference proteome</keyword>
<feature type="domain" description="Polysaccharide biosynthesis protein CapD-like" evidence="3">
    <location>
        <begin position="316"/>
        <end position="605"/>
    </location>
</feature>
<dbReference type="AlphaFoldDB" id="A0A0A2G712"/>
<dbReference type="SUPFAM" id="SSF51735">
    <property type="entry name" value="NAD(P)-binding Rossmann-fold domains"/>
    <property type="match status" value="1"/>
</dbReference>
<evidence type="ECO:0000313" key="5">
    <source>
        <dbReference type="Proteomes" id="UP000030134"/>
    </source>
</evidence>
<comment type="caution">
    <text evidence="4">The sequence shown here is derived from an EMBL/GenBank/DDBJ whole genome shotgun (WGS) entry which is preliminary data.</text>
</comment>
<keyword evidence="2" id="KW-0472">Membrane</keyword>
<comment type="similarity">
    <text evidence="1">Belongs to the polysaccharide synthase family.</text>
</comment>
<evidence type="ECO:0000259" key="3">
    <source>
        <dbReference type="Pfam" id="PF02719"/>
    </source>
</evidence>
<dbReference type="eggNOG" id="COG1086">
    <property type="taxonomic scope" value="Bacteria"/>
</dbReference>
<dbReference type="PANTHER" id="PTHR43318">
    <property type="entry name" value="UDP-N-ACETYLGLUCOSAMINE 4,6-DEHYDRATASE"/>
    <property type="match status" value="1"/>
</dbReference>
<organism evidence="4 5">
    <name type="scientific">Porphyromonas gingivicanis</name>
    <dbReference type="NCBI Taxonomy" id="266762"/>
    <lineage>
        <taxon>Bacteria</taxon>
        <taxon>Pseudomonadati</taxon>
        <taxon>Bacteroidota</taxon>
        <taxon>Bacteroidia</taxon>
        <taxon>Bacteroidales</taxon>
        <taxon>Porphyromonadaceae</taxon>
        <taxon>Porphyromonas</taxon>
    </lineage>
</organism>
<dbReference type="Pfam" id="PF02719">
    <property type="entry name" value="Polysacc_synt_2"/>
    <property type="match status" value="1"/>
</dbReference>
<accession>A0A0A2G712</accession>
<dbReference type="Gene3D" id="3.40.50.720">
    <property type="entry name" value="NAD(P)-binding Rossmann-like Domain"/>
    <property type="match status" value="2"/>
</dbReference>